<name>A0A3B0ST56_9ZZZZ</name>
<feature type="non-terminal residue" evidence="2">
    <location>
        <position position="1"/>
    </location>
</feature>
<organism evidence="2">
    <name type="scientific">hydrothermal vent metagenome</name>
    <dbReference type="NCBI Taxonomy" id="652676"/>
    <lineage>
        <taxon>unclassified sequences</taxon>
        <taxon>metagenomes</taxon>
        <taxon>ecological metagenomes</taxon>
    </lineage>
</organism>
<dbReference type="AlphaFoldDB" id="A0A3B0ST56"/>
<dbReference type="EMBL" id="UOEH01000593">
    <property type="protein sequence ID" value="VAW07660.1"/>
    <property type="molecule type" value="Genomic_DNA"/>
</dbReference>
<accession>A0A3B0ST56</accession>
<reference evidence="2" key="1">
    <citation type="submission" date="2018-06" db="EMBL/GenBank/DDBJ databases">
        <authorList>
            <person name="Zhirakovskaya E."/>
        </authorList>
    </citation>
    <scope>NUCLEOTIDE SEQUENCE</scope>
</reference>
<sequence length="40" mass="4420">HDAGGERKERTIPQTGQCGLTMDPWMGGSAFGFKKNIIRQ</sequence>
<evidence type="ECO:0000313" key="2">
    <source>
        <dbReference type="EMBL" id="VAW07660.1"/>
    </source>
</evidence>
<feature type="region of interest" description="Disordered" evidence="1">
    <location>
        <begin position="1"/>
        <end position="25"/>
    </location>
</feature>
<evidence type="ECO:0000256" key="1">
    <source>
        <dbReference type="SAM" id="MobiDB-lite"/>
    </source>
</evidence>
<protein>
    <submittedName>
        <fullName evidence="2">Uncharacterized protein</fullName>
    </submittedName>
</protein>
<feature type="compositionally biased region" description="Basic and acidic residues" evidence="1">
    <location>
        <begin position="1"/>
        <end position="11"/>
    </location>
</feature>
<gene>
    <name evidence="2" type="ORF">MNBD_ALPHA05-1304</name>
</gene>
<proteinExistence type="predicted"/>